<dbReference type="RefSeq" id="WP_206655993.1">
    <property type="nucleotide sequence ID" value="NZ_CP071182.1"/>
</dbReference>
<dbReference type="EMBL" id="CP071182">
    <property type="protein sequence ID" value="QSO46626.1"/>
    <property type="molecule type" value="Genomic_DNA"/>
</dbReference>
<accession>A0A9X7VWZ9</accession>
<dbReference type="PANTHER" id="PTHR43080:SF2">
    <property type="entry name" value="CBS DOMAIN-CONTAINING PROTEIN"/>
    <property type="match status" value="1"/>
</dbReference>
<evidence type="ECO:0000313" key="4">
    <source>
        <dbReference type="EMBL" id="QSO46626.1"/>
    </source>
</evidence>
<gene>
    <name evidence="4" type="ORF">JZ786_19560</name>
</gene>
<dbReference type="AlphaFoldDB" id="A0A9X7VWZ9"/>
<dbReference type="Gene3D" id="3.10.580.10">
    <property type="entry name" value="CBS-domain"/>
    <property type="match status" value="1"/>
</dbReference>
<keyword evidence="5" id="KW-1185">Reference proteome</keyword>
<evidence type="ECO:0000256" key="2">
    <source>
        <dbReference type="PROSITE-ProRule" id="PRU00703"/>
    </source>
</evidence>
<organism evidence="4 5">
    <name type="scientific">Alicyclobacillus mengziensis</name>
    <dbReference type="NCBI Taxonomy" id="2931921"/>
    <lineage>
        <taxon>Bacteria</taxon>
        <taxon>Bacillati</taxon>
        <taxon>Bacillota</taxon>
        <taxon>Bacilli</taxon>
        <taxon>Bacillales</taxon>
        <taxon>Alicyclobacillaceae</taxon>
        <taxon>Alicyclobacillus</taxon>
    </lineage>
</organism>
<dbReference type="InterPro" id="IPR051257">
    <property type="entry name" value="Diverse_CBS-Domain"/>
</dbReference>
<reference evidence="4 5" key="1">
    <citation type="submission" date="2021-02" db="EMBL/GenBank/DDBJ databases">
        <title>Alicyclobacillus curvatus sp. nov. and Alicyclobacillus mengziensis sp. nov., two acidophilic bacteria isolated from acid mine drainage.</title>
        <authorList>
            <person name="Huang Y."/>
        </authorList>
    </citation>
    <scope>NUCLEOTIDE SEQUENCE [LARGE SCALE GENOMIC DNA]</scope>
    <source>
        <strain evidence="4 5">S30H14</strain>
    </source>
</reference>
<keyword evidence="1 2" id="KW-0129">CBS domain</keyword>
<evidence type="ECO:0000256" key="1">
    <source>
        <dbReference type="ARBA" id="ARBA00023122"/>
    </source>
</evidence>
<name>A0A9X7VWZ9_9BACL</name>
<evidence type="ECO:0000313" key="5">
    <source>
        <dbReference type="Proteomes" id="UP000663505"/>
    </source>
</evidence>
<dbReference type="SMART" id="SM00116">
    <property type="entry name" value="CBS"/>
    <property type="match status" value="2"/>
</dbReference>
<dbReference type="InterPro" id="IPR000644">
    <property type="entry name" value="CBS_dom"/>
</dbReference>
<protein>
    <submittedName>
        <fullName evidence="4">CBS domain-containing protein</fullName>
    </submittedName>
</protein>
<dbReference type="KEGG" id="afx:JZ786_19560"/>
<dbReference type="SUPFAM" id="SSF54631">
    <property type="entry name" value="CBS-domain pair"/>
    <property type="match status" value="1"/>
</dbReference>
<feature type="domain" description="CBS" evidence="3">
    <location>
        <begin position="21"/>
        <end position="77"/>
    </location>
</feature>
<dbReference type="PANTHER" id="PTHR43080">
    <property type="entry name" value="CBS DOMAIN-CONTAINING PROTEIN CBSX3, MITOCHONDRIAL"/>
    <property type="match status" value="1"/>
</dbReference>
<sequence>MLKEQSQYNRGMNMLKASDVMVTQVYSVRETATVREVLELFAQNRISGAPIITANRTVVGYISDGDIMRQLGKHSPTQGYVGWATIGSFYGGLAMLDPEMEPGRGQELDELKSNAEMLFDKKAIDIGSKKVITVNDDTDLVDVAELLAKKNIKKVPVIEGQRVVGVISRGDIVRTVVQRFLNAHS</sequence>
<feature type="domain" description="CBS" evidence="3">
    <location>
        <begin position="127"/>
        <end position="185"/>
    </location>
</feature>
<evidence type="ECO:0000259" key="3">
    <source>
        <dbReference type="PROSITE" id="PS51371"/>
    </source>
</evidence>
<dbReference type="InterPro" id="IPR046342">
    <property type="entry name" value="CBS_dom_sf"/>
</dbReference>
<dbReference type="Pfam" id="PF00571">
    <property type="entry name" value="CBS"/>
    <property type="match status" value="2"/>
</dbReference>
<proteinExistence type="predicted"/>
<dbReference type="Proteomes" id="UP000663505">
    <property type="component" value="Chromosome"/>
</dbReference>
<dbReference type="CDD" id="cd04586">
    <property type="entry name" value="CBS_pair_BON_assoc"/>
    <property type="match status" value="1"/>
</dbReference>
<dbReference type="PROSITE" id="PS51371">
    <property type="entry name" value="CBS"/>
    <property type="match status" value="2"/>
</dbReference>